<protein>
    <recommendedName>
        <fullName evidence="1">Reverse transcriptase Ty1/copia-type domain-containing protein</fullName>
    </recommendedName>
</protein>
<evidence type="ECO:0000313" key="2">
    <source>
        <dbReference type="EMBL" id="KAJ9565882.1"/>
    </source>
</evidence>
<sequence>MLQPFLITHNLYGYINDKIPCPPPYLHAAAATATDPNLEPRANPNHPIWISNDAHVYMLIISTISEASFRHVQGTKSQELWISLERVYAPHSSSREYTLKTQLLRIEMKGDETVDAYLNRAKEYSDALAAIGSPVSDKDLVMLTVSALREEYNSFKLTIAGRKLPTRFIELHALLNDHDYMIRKTWVSTTQTVQAFNMITNAVSTPSASALSSLTLAPGTTLEAHIHAGDVKLHVETTIVTAMIVIVNSTGLPIKTWSMETFSPIVKSTTIRAVLSIAISQKWPFRQLDVQNAFLHGNLNETVYMRQPPGVEDVDAINDIVTKLGNTFAIKDLVRLSYFLGIEIVPAGNDVILSQKNYILDLLQKLGLSDSKLTSSPMAPTPPLSLADSPTFSDSTKYRQVVAELQYATLSRSDITFAVNKGDLPYISDRTWSLGHPENNALSHALPQNPNTKLLQTLLPNSHGFKLSLVN</sequence>
<organism evidence="2 3">
    <name type="scientific">Centaurea solstitialis</name>
    <name type="common">yellow star-thistle</name>
    <dbReference type="NCBI Taxonomy" id="347529"/>
    <lineage>
        <taxon>Eukaryota</taxon>
        <taxon>Viridiplantae</taxon>
        <taxon>Streptophyta</taxon>
        <taxon>Embryophyta</taxon>
        <taxon>Tracheophyta</taxon>
        <taxon>Spermatophyta</taxon>
        <taxon>Magnoliopsida</taxon>
        <taxon>eudicotyledons</taxon>
        <taxon>Gunneridae</taxon>
        <taxon>Pentapetalae</taxon>
        <taxon>asterids</taxon>
        <taxon>campanulids</taxon>
        <taxon>Asterales</taxon>
        <taxon>Asteraceae</taxon>
        <taxon>Carduoideae</taxon>
        <taxon>Cardueae</taxon>
        <taxon>Centaureinae</taxon>
        <taxon>Centaurea</taxon>
    </lineage>
</organism>
<dbReference type="Pfam" id="PF07727">
    <property type="entry name" value="RVT_2"/>
    <property type="match status" value="1"/>
</dbReference>
<keyword evidence="3" id="KW-1185">Reference proteome</keyword>
<dbReference type="Proteomes" id="UP001172457">
    <property type="component" value="Chromosome 1"/>
</dbReference>
<dbReference type="EMBL" id="JARYMX010000001">
    <property type="protein sequence ID" value="KAJ9565882.1"/>
    <property type="molecule type" value="Genomic_DNA"/>
</dbReference>
<dbReference type="AlphaFoldDB" id="A0AA38WM54"/>
<evidence type="ECO:0000259" key="1">
    <source>
        <dbReference type="Pfam" id="PF07727"/>
    </source>
</evidence>
<comment type="caution">
    <text evidence="2">The sequence shown here is derived from an EMBL/GenBank/DDBJ whole genome shotgun (WGS) entry which is preliminary data.</text>
</comment>
<dbReference type="PANTHER" id="PTHR47481">
    <property type="match status" value="1"/>
</dbReference>
<name>A0AA38WM54_9ASTR</name>
<proteinExistence type="predicted"/>
<dbReference type="Pfam" id="PF14223">
    <property type="entry name" value="Retrotran_gag_2"/>
    <property type="match status" value="1"/>
</dbReference>
<gene>
    <name evidence="2" type="ORF">OSB04_001848</name>
</gene>
<evidence type="ECO:0000313" key="3">
    <source>
        <dbReference type="Proteomes" id="UP001172457"/>
    </source>
</evidence>
<dbReference type="InterPro" id="IPR013103">
    <property type="entry name" value="RVT_2"/>
</dbReference>
<accession>A0AA38WM54</accession>
<dbReference type="PANTHER" id="PTHR47481:SF39">
    <property type="entry name" value="TRANSCRIPTION FACTOR INTERACTOR AND REGULATOR CCHC(ZN) FAMILY"/>
    <property type="match status" value="1"/>
</dbReference>
<reference evidence="2" key="1">
    <citation type="submission" date="2023-03" db="EMBL/GenBank/DDBJ databases">
        <title>Chromosome-scale reference genome and RAD-based genetic map of yellow starthistle (Centaurea solstitialis) reveal putative structural variation and QTLs associated with invader traits.</title>
        <authorList>
            <person name="Reatini B."/>
            <person name="Cang F.A."/>
            <person name="Jiang Q."/>
            <person name="Mckibben M.T.W."/>
            <person name="Barker M.S."/>
            <person name="Rieseberg L.H."/>
            <person name="Dlugosch K.M."/>
        </authorList>
    </citation>
    <scope>NUCLEOTIDE SEQUENCE</scope>
    <source>
        <strain evidence="2">CAN-66</strain>
        <tissue evidence="2">Leaf</tissue>
    </source>
</reference>
<feature type="domain" description="Reverse transcriptase Ty1/copia-type" evidence="1">
    <location>
        <begin position="260"/>
        <end position="312"/>
    </location>
</feature>